<evidence type="ECO:0000256" key="1">
    <source>
        <dbReference type="SAM" id="Phobius"/>
    </source>
</evidence>
<accession>A0A8J6Y0G7</accession>
<feature type="transmembrane region" description="Helical" evidence="1">
    <location>
        <begin position="84"/>
        <end position="111"/>
    </location>
</feature>
<feature type="transmembrane region" description="Helical" evidence="1">
    <location>
        <begin position="131"/>
        <end position="151"/>
    </location>
</feature>
<keyword evidence="1" id="KW-0472">Membrane</keyword>
<keyword evidence="1" id="KW-0812">Transmembrane</keyword>
<reference evidence="2 3" key="1">
    <citation type="submission" date="2020-08" db="EMBL/GenBank/DDBJ databases">
        <title>Acidobacteriota in marine sediments use diverse sulfur dissimilation pathways.</title>
        <authorList>
            <person name="Wasmund K."/>
        </authorList>
    </citation>
    <scope>NUCLEOTIDE SEQUENCE [LARGE SCALE GENOMIC DNA]</scope>
    <source>
        <strain evidence="2">MAG AM3-A</strain>
    </source>
</reference>
<protein>
    <submittedName>
        <fullName evidence="2">Uncharacterized protein</fullName>
    </submittedName>
</protein>
<dbReference type="Proteomes" id="UP000598633">
    <property type="component" value="Unassembled WGS sequence"/>
</dbReference>
<evidence type="ECO:0000313" key="3">
    <source>
        <dbReference type="Proteomes" id="UP000598633"/>
    </source>
</evidence>
<proteinExistence type="predicted"/>
<dbReference type="EMBL" id="JACXWA010000118">
    <property type="protein sequence ID" value="MBD3871118.1"/>
    <property type="molecule type" value="Genomic_DNA"/>
</dbReference>
<dbReference type="AlphaFoldDB" id="A0A8J6Y0G7"/>
<sequence length="159" mass="16712">MTAKPCSHEEAVTAAARSGDWSPELKAHRDGCLTCAELTLVVAALAADAEELVAIHAPLPDPAPIWLRAQLASRERDYRRATSAIVWVQRAAVAVTLAVGLAFVPGLWNLVKGAFTSLDLSSPVADLPRAAGSPLLVIVVSMLVLGGLALWELTAAQEN</sequence>
<comment type="caution">
    <text evidence="2">The sequence shown here is derived from an EMBL/GenBank/DDBJ whole genome shotgun (WGS) entry which is preliminary data.</text>
</comment>
<keyword evidence="1" id="KW-1133">Transmembrane helix</keyword>
<organism evidence="2 3">
    <name type="scientific">Candidatus Sulfomarinibacter kjeldsenii</name>
    <dbReference type="NCBI Taxonomy" id="2885994"/>
    <lineage>
        <taxon>Bacteria</taxon>
        <taxon>Pseudomonadati</taxon>
        <taxon>Acidobacteriota</taxon>
        <taxon>Thermoanaerobaculia</taxon>
        <taxon>Thermoanaerobaculales</taxon>
        <taxon>Candidatus Sulfomarinibacteraceae</taxon>
        <taxon>Candidatus Sulfomarinibacter</taxon>
    </lineage>
</organism>
<evidence type="ECO:0000313" key="2">
    <source>
        <dbReference type="EMBL" id="MBD3871118.1"/>
    </source>
</evidence>
<gene>
    <name evidence="2" type="ORF">IFJ97_07160</name>
</gene>
<name>A0A8J6Y0G7_9BACT</name>